<feature type="region of interest" description="Disordered" evidence="2">
    <location>
        <begin position="530"/>
        <end position="550"/>
    </location>
</feature>
<dbReference type="Proteomes" id="UP001151760">
    <property type="component" value="Unassembled WGS sequence"/>
</dbReference>
<gene>
    <name evidence="4" type="ORF">Tco_0629993</name>
</gene>
<reference evidence="4" key="1">
    <citation type="journal article" date="2022" name="Int. J. Mol. Sci.">
        <title>Draft Genome of Tanacetum Coccineum: Genomic Comparison of Closely Related Tanacetum-Family Plants.</title>
        <authorList>
            <person name="Yamashiro T."/>
            <person name="Shiraishi A."/>
            <person name="Nakayama K."/>
            <person name="Satake H."/>
        </authorList>
    </citation>
    <scope>NUCLEOTIDE SEQUENCE</scope>
</reference>
<feature type="region of interest" description="Disordered" evidence="2">
    <location>
        <begin position="563"/>
        <end position="589"/>
    </location>
</feature>
<feature type="region of interest" description="Disordered" evidence="2">
    <location>
        <begin position="629"/>
        <end position="687"/>
    </location>
</feature>
<dbReference type="EMBL" id="BQNB010008949">
    <property type="protein sequence ID" value="GJS56631.1"/>
    <property type="molecule type" value="Genomic_DNA"/>
</dbReference>
<keyword evidence="1" id="KW-0175">Coiled coil</keyword>
<feature type="coiled-coil region" evidence="1">
    <location>
        <begin position="83"/>
        <end position="120"/>
    </location>
</feature>
<organism evidence="4 5">
    <name type="scientific">Tanacetum coccineum</name>
    <dbReference type="NCBI Taxonomy" id="301880"/>
    <lineage>
        <taxon>Eukaryota</taxon>
        <taxon>Viridiplantae</taxon>
        <taxon>Streptophyta</taxon>
        <taxon>Embryophyta</taxon>
        <taxon>Tracheophyta</taxon>
        <taxon>Spermatophyta</taxon>
        <taxon>Magnoliopsida</taxon>
        <taxon>eudicotyledons</taxon>
        <taxon>Gunneridae</taxon>
        <taxon>Pentapetalae</taxon>
        <taxon>asterids</taxon>
        <taxon>campanulids</taxon>
        <taxon>Asterales</taxon>
        <taxon>Asteraceae</taxon>
        <taxon>Asteroideae</taxon>
        <taxon>Anthemideae</taxon>
        <taxon>Anthemidinae</taxon>
        <taxon>Tanacetum</taxon>
    </lineage>
</organism>
<comment type="caution">
    <text evidence="4">The sequence shown here is derived from an EMBL/GenBank/DDBJ whole genome shotgun (WGS) entry which is preliminary data.</text>
</comment>
<name>A0ABQ4WUP9_9ASTR</name>
<feature type="compositionally biased region" description="Basic and acidic residues" evidence="2">
    <location>
        <begin position="652"/>
        <end position="661"/>
    </location>
</feature>
<accession>A0ABQ4WUP9</accession>
<dbReference type="InterPro" id="IPR054722">
    <property type="entry name" value="PolX-like_BBD"/>
</dbReference>
<feature type="region of interest" description="Disordered" evidence="2">
    <location>
        <begin position="1083"/>
        <end position="1110"/>
    </location>
</feature>
<feature type="coiled-coil region" evidence="1">
    <location>
        <begin position="846"/>
        <end position="897"/>
    </location>
</feature>
<evidence type="ECO:0000313" key="4">
    <source>
        <dbReference type="EMBL" id="GJS56631.1"/>
    </source>
</evidence>
<protein>
    <recommendedName>
        <fullName evidence="3">Retrovirus-related Pol polyprotein from transposon TNT 1-94-like beta-barrel domain-containing protein</fullName>
    </recommendedName>
</protein>
<feature type="compositionally biased region" description="Basic and acidic residues" evidence="2">
    <location>
        <begin position="630"/>
        <end position="639"/>
    </location>
</feature>
<feature type="region of interest" description="Disordered" evidence="2">
    <location>
        <begin position="912"/>
        <end position="949"/>
    </location>
</feature>
<evidence type="ECO:0000256" key="2">
    <source>
        <dbReference type="SAM" id="MobiDB-lite"/>
    </source>
</evidence>
<keyword evidence="5" id="KW-1185">Reference proteome</keyword>
<sequence length="1110" mass="125454">MLAVLEVKGRKAHLLEDKQIPSVGVFDEVFSTWMAFGGNTRDLGSFGEETDEIMDLHQDSPRNEYEVSDEADEHEISDEYLTEEQQQLLLQDKEALRETLEEEARHEKEWEARMKEEEAHNDYSRWNLSTAKVNSFSTHDLLVKEKIALMAYTSQGSSSSSSSDSEREALNKSNLEIIGYQIGLESLEARIVVHEKNEAVYEEDIAFLKYDVQTSKDIVEKPKTVRPSSPIIEEWDTGSDNDSVFRPKSDQTKSKFTKINFVKSGENVKTVNKENTHRQVEYLRKSPREKLVLNNKGRVTGQREIRPVWNNSQRVNHQNKLTQTHPKRNFVPTTVATKSGQVPVNAAKQSSLRAAASISTARPVNTVAPKPKVKDALPITYSYFKAHSPVRRAFNQKSAAKTNNFNEKVNTVRVNNVTTAGPKAIVSAAEGNGENAFKSSACWIFDSGCSRHMTGNKSFLTDYQENGGFLAFGGSPKGDAISDEFGVKTGSCKVNAARQDLVLMGEINNVKQIHATVDGKTIVILESSVRSDSSTLNDDDGQPIEPQPAPYTTQPIIEEQIPVTESSSPQNTQTPRQALQEDTQLPQTSVPIPNVADEAVHKELGNRVVISSGDKPMFQEAMRGVIAQTRSERASKHSYDSPLSGVNTPGSDEERNEHQDLTDNIPPTPHDSPLLGGHTPRSDEDFSRFGDQKLKKKVKRLEKKQRARTSGMKLFKIGTSKRKSLDKENVSKQGRNLKTRPMFEEGDFDDDFDDIDDMVNEAMENVEGDTVNTATTRVSAASASFTIAGVSISTDEPRTPPTTTTTAFEDKDLTIAQTLVKMRKQRIARERAAEQEAKDAVLIEQMEYIQARMDAYELLVERLQQEEREQSTIKEKSRMLVEMIAEMKRNLDQYEREQKWINDFVPMDSEVVKDSRKGKAEGSRKKTVARKRTGEKPNDESVKRQKIEDDDEKEELRAYLDIIPGDDEAINVESLATKYPIVDWKTHVLSEDKMYYEIIRVDRSTKFYKIFTEMLDDFDRQDVLDLYKLVKERFETASPEGYDRLIWGDLITLFESSEEDEPEIQDRGCRYFMWKEDLRLHLSSSLGPSTPPSSSPRPLTPPSPFRSVPL</sequence>
<evidence type="ECO:0000313" key="5">
    <source>
        <dbReference type="Proteomes" id="UP001151760"/>
    </source>
</evidence>
<feature type="domain" description="Retrovirus-related Pol polyprotein from transposon TNT 1-94-like beta-barrel" evidence="3">
    <location>
        <begin position="443"/>
        <end position="468"/>
    </location>
</feature>
<dbReference type="Pfam" id="PF22936">
    <property type="entry name" value="Pol_BBD"/>
    <property type="match status" value="1"/>
</dbReference>
<feature type="compositionally biased region" description="Basic and acidic residues" evidence="2">
    <location>
        <begin position="912"/>
        <end position="924"/>
    </location>
</feature>
<proteinExistence type="predicted"/>
<evidence type="ECO:0000259" key="3">
    <source>
        <dbReference type="Pfam" id="PF22936"/>
    </source>
</evidence>
<reference evidence="4" key="2">
    <citation type="submission" date="2022-01" db="EMBL/GenBank/DDBJ databases">
        <authorList>
            <person name="Yamashiro T."/>
            <person name="Shiraishi A."/>
            <person name="Satake H."/>
            <person name="Nakayama K."/>
        </authorList>
    </citation>
    <scope>NUCLEOTIDE SEQUENCE</scope>
</reference>
<feature type="compositionally biased region" description="Pro residues" evidence="2">
    <location>
        <begin position="1089"/>
        <end position="1104"/>
    </location>
</feature>
<evidence type="ECO:0000256" key="1">
    <source>
        <dbReference type="SAM" id="Coils"/>
    </source>
</evidence>
<feature type="compositionally biased region" description="Basic and acidic residues" evidence="2">
    <location>
        <begin position="932"/>
        <end position="947"/>
    </location>
</feature>